<dbReference type="NCBIfam" id="TIGR02937">
    <property type="entry name" value="sigma70-ECF"/>
    <property type="match status" value="1"/>
</dbReference>
<evidence type="ECO:0000256" key="5">
    <source>
        <dbReference type="ARBA" id="ARBA00023125"/>
    </source>
</evidence>
<dbReference type="InterPro" id="IPR013249">
    <property type="entry name" value="RNA_pol_sigma70_r4_t2"/>
</dbReference>
<comment type="similarity">
    <text evidence="1">Belongs to the sigma-70 factor family. ECF subfamily.</text>
</comment>
<accession>A0ABZ1N0U5</accession>
<evidence type="ECO:0000256" key="3">
    <source>
        <dbReference type="ARBA" id="ARBA00023015"/>
    </source>
</evidence>
<dbReference type="Pfam" id="PF08281">
    <property type="entry name" value="Sigma70_r4_2"/>
    <property type="match status" value="1"/>
</dbReference>
<organism evidence="9 10">
    <name type="scientific">Nocardia salmonicida</name>
    <dbReference type="NCBI Taxonomy" id="53431"/>
    <lineage>
        <taxon>Bacteria</taxon>
        <taxon>Bacillati</taxon>
        <taxon>Actinomycetota</taxon>
        <taxon>Actinomycetes</taxon>
        <taxon>Mycobacteriales</taxon>
        <taxon>Nocardiaceae</taxon>
        <taxon>Nocardia</taxon>
    </lineage>
</organism>
<feature type="domain" description="RNA polymerase sigma-70 region 2" evidence="7">
    <location>
        <begin position="13"/>
        <end position="77"/>
    </location>
</feature>
<dbReference type="Gene3D" id="1.10.10.10">
    <property type="entry name" value="Winged helix-like DNA-binding domain superfamily/Winged helix DNA-binding domain"/>
    <property type="match status" value="1"/>
</dbReference>
<evidence type="ECO:0000256" key="2">
    <source>
        <dbReference type="ARBA" id="ARBA00011344"/>
    </source>
</evidence>
<dbReference type="InterPro" id="IPR013324">
    <property type="entry name" value="RNA_pol_sigma_r3/r4-like"/>
</dbReference>
<protein>
    <submittedName>
        <fullName evidence="9">Sigma-70 family RNA polymerase sigma factor</fullName>
    </submittedName>
</protein>
<dbReference type="EMBL" id="CP109527">
    <property type="protein sequence ID" value="WTY33529.1"/>
    <property type="molecule type" value="Genomic_DNA"/>
</dbReference>
<comment type="subunit">
    <text evidence="2">Interacts transiently with the RNA polymerase catalytic core formed by RpoA, RpoB, RpoC and RpoZ (2 alpha, 1 beta, 1 beta' and 1 omega subunit) to form the RNA polymerase holoenzyme that can initiate transcription.</text>
</comment>
<dbReference type="SUPFAM" id="SSF54427">
    <property type="entry name" value="NTF2-like"/>
    <property type="match status" value="1"/>
</dbReference>
<dbReference type="GeneID" id="91376350"/>
<dbReference type="Gene3D" id="1.10.1740.10">
    <property type="match status" value="1"/>
</dbReference>
<dbReference type="PANTHER" id="PTHR30173">
    <property type="entry name" value="SIGMA 19 FACTOR"/>
    <property type="match status" value="1"/>
</dbReference>
<evidence type="ECO:0000313" key="10">
    <source>
        <dbReference type="Proteomes" id="UP001621418"/>
    </source>
</evidence>
<evidence type="ECO:0000259" key="7">
    <source>
        <dbReference type="Pfam" id="PF04542"/>
    </source>
</evidence>
<evidence type="ECO:0000313" key="9">
    <source>
        <dbReference type="EMBL" id="WTY33529.1"/>
    </source>
</evidence>
<dbReference type="InterPro" id="IPR032710">
    <property type="entry name" value="NTF2-like_dom_sf"/>
</dbReference>
<dbReference type="PANTHER" id="PTHR30173:SF43">
    <property type="entry name" value="ECF RNA POLYMERASE SIGMA FACTOR SIGI-RELATED"/>
    <property type="match status" value="1"/>
</dbReference>
<dbReference type="InterPro" id="IPR014284">
    <property type="entry name" value="RNA_pol_sigma-70_dom"/>
</dbReference>
<keyword evidence="10" id="KW-1185">Reference proteome</keyword>
<evidence type="ECO:0000256" key="4">
    <source>
        <dbReference type="ARBA" id="ARBA00023082"/>
    </source>
</evidence>
<keyword evidence="6" id="KW-0804">Transcription</keyword>
<dbReference type="InterPro" id="IPR052704">
    <property type="entry name" value="ECF_Sigma-70_Domain"/>
</dbReference>
<dbReference type="InterPro" id="IPR036388">
    <property type="entry name" value="WH-like_DNA-bd_sf"/>
</dbReference>
<keyword evidence="3" id="KW-0805">Transcription regulation</keyword>
<reference evidence="9 10" key="1">
    <citation type="submission" date="2022-10" db="EMBL/GenBank/DDBJ databases">
        <title>The complete genomes of actinobacterial strains from the NBC collection.</title>
        <authorList>
            <person name="Joergensen T.S."/>
            <person name="Alvarez Arevalo M."/>
            <person name="Sterndorff E.B."/>
            <person name="Faurdal D."/>
            <person name="Vuksanovic O."/>
            <person name="Mourched A.-S."/>
            <person name="Charusanti P."/>
            <person name="Shaw S."/>
            <person name="Blin K."/>
            <person name="Weber T."/>
        </authorList>
    </citation>
    <scope>NUCLEOTIDE SEQUENCE [LARGE SCALE GENOMIC DNA]</scope>
    <source>
        <strain evidence="9 10">NBC_01413</strain>
    </source>
</reference>
<evidence type="ECO:0000256" key="1">
    <source>
        <dbReference type="ARBA" id="ARBA00010641"/>
    </source>
</evidence>
<gene>
    <name evidence="9" type="ORF">OG308_19530</name>
</gene>
<sequence length="292" mass="30647">MRADRTHVSADAFEQRRDRLRGVAFRMLGSGAEAEDAVQEAWLRLAATDAEIADLDGWLTTVVSRICLDMLRTRARRAEVAAPDAPARAATGAGIDPEAEALRADSVGRALLVVLDALGPEERVAFVLHDLFAVPFAEIAPMLGRTPATTKKLASRARLRVHAPARIEPMELLAHRAAVTAFVRAARGGDLGGLLAVLAPDVVRTADPAALSPGMAVVVRGARAVAEGALALRRRSLEAVLVLVDGRPGLVVAGAGGPVFAVTFLVRDGQIAAYDVVAAPHRLAALTLSLLP</sequence>
<keyword evidence="5" id="KW-0238">DNA-binding</keyword>
<dbReference type="Pfam" id="PF04542">
    <property type="entry name" value="Sigma70_r2"/>
    <property type="match status" value="1"/>
</dbReference>
<name>A0ABZ1N0U5_9NOCA</name>
<keyword evidence="4" id="KW-0731">Sigma factor</keyword>
<feature type="domain" description="RNA polymerase sigma factor 70 region 4 type 2" evidence="8">
    <location>
        <begin position="110"/>
        <end position="160"/>
    </location>
</feature>
<evidence type="ECO:0000256" key="6">
    <source>
        <dbReference type="ARBA" id="ARBA00023163"/>
    </source>
</evidence>
<evidence type="ECO:0000259" key="8">
    <source>
        <dbReference type="Pfam" id="PF08281"/>
    </source>
</evidence>
<dbReference type="SUPFAM" id="SSF88946">
    <property type="entry name" value="Sigma2 domain of RNA polymerase sigma factors"/>
    <property type="match status" value="1"/>
</dbReference>
<dbReference type="InterPro" id="IPR013325">
    <property type="entry name" value="RNA_pol_sigma_r2"/>
</dbReference>
<dbReference type="SUPFAM" id="SSF88659">
    <property type="entry name" value="Sigma3 and sigma4 domains of RNA polymerase sigma factors"/>
    <property type="match status" value="1"/>
</dbReference>
<dbReference type="RefSeq" id="WP_328662386.1">
    <property type="nucleotide sequence ID" value="NZ_CP108014.1"/>
</dbReference>
<dbReference type="InterPro" id="IPR007627">
    <property type="entry name" value="RNA_pol_sigma70_r2"/>
</dbReference>
<proteinExistence type="inferred from homology"/>
<dbReference type="Proteomes" id="UP001621418">
    <property type="component" value="Chromosome"/>
</dbReference>
<dbReference type="Gene3D" id="3.10.450.50">
    <property type="match status" value="1"/>
</dbReference>